<dbReference type="PANTHER" id="PTHR11228">
    <property type="entry name" value="RADICAL SAM DOMAIN PROTEIN"/>
    <property type="match status" value="1"/>
</dbReference>
<organism evidence="9 10">
    <name type="scientific">Pedobacter hartonius</name>
    <dbReference type="NCBI Taxonomy" id="425514"/>
    <lineage>
        <taxon>Bacteria</taxon>
        <taxon>Pseudomonadati</taxon>
        <taxon>Bacteroidota</taxon>
        <taxon>Sphingobacteriia</taxon>
        <taxon>Sphingobacteriales</taxon>
        <taxon>Sphingobacteriaceae</taxon>
        <taxon>Pedobacter</taxon>
    </lineage>
</organism>
<sequence length="388" mass="44716">MGFKSTTTFDADNFSRLQKRIKDISATRRGIRKDASYALAVPTEVDIQLTYACNLRCKMCYQWNEDGYFHAYNQEIQKKELSIEAFKNILYETKEVKSRLYLWGGEPLYHSEWDKIADCIAEDPRHTVICTNGILIQKNMESILKISPHLALLFSVDGLSEANNALRGKSTFERLVYQMDLLLEEQRKGNYLGSVSVSAVLNDELVPQLYEFVEYFEAKGVDSIYLSYPWYISPARAAEMDNFFKTQLSWINEDAASISGSWHSYTFQLGESSEVILQEQIKRMNKRVWKSRVRFSQEINSHEIMDFITDKYNSPKRCFALANRAEVLANGKVGTCSKFFPELAIGDLNHQSLTEIWNSEKFKRLRQTVSSGIMPVCSKCVLLYRNGI</sequence>
<dbReference type="PROSITE" id="PS51918">
    <property type="entry name" value="RADICAL_SAM"/>
    <property type="match status" value="1"/>
</dbReference>
<dbReference type="SFLD" id="SFLDG01067">
    <property type="entry name" value="SPASM/twitch_domain_containing"/>
    <property type="match status" value="1"/>
</dbReference>
<dbReference type="AlphaFoldDB" id="A0A1H4GE77"/>
<dbReference type="SFLD" id="SFLDG01387">
    <property type="entry name" value="BtrN-like_SPASM_domain_contain"/>
    <property type="match status" value="1"/>
</dbReference>
<gene>
    <name evidence="9" type="ORF">SAMN05443550_109202</name>
</gene>
<dbReference type="SUPFAM" id="SSF102114">
    <property type="entry name" value="Radical SAM enzymes"/>
    <property type="match status" value="1"/>
</dbReference>
<dbReference type="Proteomes" id="UP000198850">
    <property type="component" value="Unassembled WGS sequence"/>
</dbReference>
<evidence type="ECO:0000256" key="1">
    <source>
        <dbReference type="ARBA" id="ARBA00001966"/>
    </source>
</evidence>
<evidence type="ECO:0000256" key="6">
    <source>
        <dbReference type="ARBA" id="ARBA00023004"/>
    </source>
</evidence>
<dbReference type="Pfam" id="PF04055">
    <property type="entry name" value="Radical_SAM"/>
    <property type="match status" value="1"/>
</dbReference>
<keyword evidence="7" id="KW-0411">Iron-sulfur</keyword>
<keyword evidence="10" id="KW-1185">Reference proteome</keyword>
<comment type="cofactor">
    <cofactor evidence="1">
        <name>[4Fe-4S] cluster</name>
        <dbReference type="ChEBI" id="CHEBI:49883"/>
    </cofactor>
</comment>
<name>A0A1H4GE77_9SPHI</name>
<dbReference type="PROSITE" id="PS01305">
    <property type="entry name" value="MOAA_NIFB_PQQE"/>
    <property type="match status" value="1"/>
</dbReference>
<proteinExistence type="predicted"/>
<keyword evidence="2" id="KW-0004">4Fe-4S</keyword>
<reference evidence="9 10" key="1">
    <citation type="submission" date="2016-10" db="EMBL/GenBank/DDBJ databases">
        <authorList>
            <person name="de Groot N.N."/>
        </authorList>
    </citation>
    <scope>NUCLEOTIDE SEQUENCE [LARGE SCALE GENOMIC DNA]</scope>
    <source>
        <strain evidence="9 10">DSM 19033</strain>
    </source>
</reference>
<evidence type="ECO:0000256" key="2">
    <source>
        <dbReference type="ARBA" id="ARBA00022485"/>
    </source>
</evidence>
<protein>
    <submittedName>
        <fullName evidence="9">Radical SAM additional 4Fe4S-binding SPASM domain-containing protein</fullName>
    </submittedName>
</protein>
<dbReference type="InterPro" id="IPR007197">
    <property type="entry name" value="rSAM"/>
</dbReference>
<dbReference type="InterPro" id="IPR058240">
    <property type="entry name" value="rSAM_sf"/>
</dbReference>
<dbReference type="InterPro" id="IPR034391">
    <property type="entry name" value="AdoMet-like_SPASM_containing"/>
</dbReference>
<dbReference type="Pfam" id="PF13186">
    <property type="entry name" value="SPASM"/>
    <property type="match status" value="1"/>
</dbReference>
<feature type="domain" description="Radical SAM core" evidence="8">
    <location>
        <begin position="39"/>
        <end position="252"/>
    </location>
</feature>
<dbReference type="OrthoDB" id="9763993at2"/>
<evidence type="ECO:0000256" key="5">
    <source>
        <dbReference type="ARBA" id="ARBA00023002"/>
    </source>
</evidence>
<dbReference type="InterPro" id="IPR013785">
    <property type="entry name" value="Aldolase_TIM"/>
</dbReference>
<accession>A0A1H4GE77</accession>
<dbReference type="Gene3D" id="3.20.20.70">
    <property type="entry name" value="Aldolase class I"/>
    <property type="match status" value="2"/>
</dbReference>
<dbReference type="EMBL" id="FNRA01000009">
    <property type="protein sequence ID" value="SEB07012.1"/>
    <property type="molecule type" value="Genomic_DNA"/>
</dbReference>
<keyword evidence="5" id="KW-0560">Oxidoreductase</keyword>
<evidence type="ECO:0000259" key="8">
    <source>
        <dbReference type="PROSITE" id="PS51918"/>
    </source>
</evidence>
<dbReference type="InterPro" id="IPR050377">
    <property type="entry name" value="Radical_SAM_PqqE_MftC-like"/>
</dbReference>
<keyword evidence="4" id="KW-0479">Metal-binding</keyword>
<dbReference type="GO" id="GO:0016491">
    <property type="term" value="F:oxidoreductase activity"/>
    <property type="evidence" value="ECO:0007669"/>
    <property type="project" value="UniProtKB-KW"/>
</dbReference>
<dbReference type="GO" id="GO:0046872">
    <property type="term" value="F:metal ion binding"/>
    <property type="evidence" value="ECO:0007669"/>
    <property type="project" value="UniProtKB-KW"/>
</dbReference>
<evidence type="ECO:0000256" key="4">
    <source>
        <dbReference type="ARBA" id="ARBA00022723"/>
    </source>
</evidence>
<dbReference type="GO" id="GO:0051539">
    <property type="term" value="F:4 iron, 4 sulfur cluster binding"/>
    <property type="evidence" value="ECO:0007669"/>
    <property type="project" value="UniProtKB-KW"/>
</dbReference>
<keyword evidence="6" id="KW-0408">Iron</keyword>
<evidence type="ECO:0000256" key="7">
    <source>
        <dbReference type="ARBA" id="ARBA00023014"/>
    </source>
</evidence>
<dbReference type="CDD" id="cd01335">
    <property type="entry name" value="Radical_SAM"/>
    <property type="match status" value="1"/>
</dbReference>
<dbReference type="SFLD" id="SFLDS00029">
    <property type="entry name" value="Radical_SAM"/>
    <property type="match status" value="1"/>
</dbReference>
<dbReference type="PANTHER" id="PTHR11228:SF7">
    <property type="entry name" value="PQQA PEPTIDE CYCLASE"/>
    <property type="match status" value="1"/>
</dbReference>
<evidence type="ECO:0000313" key="10">
    <source>
        <dbReference type="Proteomes" id="UP000198850"/>
    </source>
</evidence>
<evidence type="ECO:0000256" key="3">
    <source>
        <dbReference type="ARBA" id="ARBA00022691"/>
    </source>
</evidence>
<dbReference type="CDD" id="cd21109">
    <property type="entry name" value="SPASM"/>
    <property type="match status" value="1"/>
</dbReference>
<dbReference type="RefSeq" id="WP_090558555.1">
    <property type="nucleotide sequence ID" value="NZ_FNRA01000009.1"/>
</dbReference>
<dbReference type="InterPro" id="IPR023885">
    <property type="entry name" value="4Fe4S-binding_SPASM_dom"/>
</dbReference>
<keyword evidence="3" id="KW-0949">S-adenosyl-L-methionine</keyword>
<dbReference type="STRING" id="425514.SAMN05443550_109202"/>
<evidence type="ECO:0000313" key="9">
    <source>
        <dbReference type="EMBL" id="SEB07012.1"/>
    </source>
</evidence>
<dbReference type="InterPro" id="IPR000385">
    <property type="entry name" value="MoaA_NifB_PqqE_Fe-S-bd_CS"/>
</dbReference>